<dbReference type="RefSeq" id="WP_286651903.1">
    <property type="nucleotide sequence ID" value="NZ_JACAGK010000048.1"/>
</dbReference>
<evidence type="ECO:0000313" key="2">
    <source>
        <dbReference type="Proteomes" id="UP001170954"/>
    </source>
</evidence>
<protein>
    <submittedName>
        <fullName evidence="1">Uncharacterized protein</fullName>
    </submittedName>
</protein>
<name>A0ABT7NQH5_9SPHI</name>
<sequence>MSDNKTIDNVHVHIYGHEMLGEVISRARKNNIPYDKEMYYDFHSHGHVYLVFQQGQLTLIEDPSGPQEDEVWLNYFFELLFLKYD</sequence>
<gene>
    <name evidence="1" type="ORF">HX018_14735</name>
</gene>
<dbReference type="Proteomes" id="UP001170954">
    <property type="component" value="Unassembled WGS sequence"/>
</dbReference>
<reference evidence="1" key="2">
    <citation type="journal article" date="2022" name="Sci. Total Environ.">
        <title>Prevalence, transmission, and molecular epidemiology of tet(X)-positive bacteria among humans, animals, and environmental niches in China: An epidemiological, and genomic-based study.</title>
        <authorList>
            <person name="Dong N."/>
            <person name="Zeng Y."/>
            <person name="Cai C."/>
            <person name="Sun C."/>
            <person name="Lu J."/>
            <person name="Liu C."/>
            <person name="Zhou H."/>
            <person name="Sun Q."/>
            <person name="Shu L."/>
            <person name="Wang H."/>
            <person name="Wang Y."/>
            <person name="Wang S."/>
            <person name="Wu C."/>
            <person name="Chan E.W."/>
            <person name="Chen G."/>
            <person name="Shen Z."/>
            <person name="Chen S."/>
            <person name="Zhang R."/>
        </authorList>
    </citation>
    <scope>NUCLEOTIDE SEQUENCE</scope>
    <source>
        <strain evidence="1">R1692</strain>
    </source>
</reference>
<proteinExistence type="predicted"/>
<keyword evidence="2" id="KW-1185">Reference proteome</keyword>
<organism evidence="1 2">
    <name type="scientific">Sphingobacterium hotanense</name>
    <dbReference type="NCBI Taxonomy" id="649196"/>
    <lineage>
        <taxon>Bacteria</taxon>
        <taxon>Pseudomonadati</taxon>
        <taxon>Bacteroidota</taxon>
        <taxon>Sphingobacteriia</taxon>
        <taxon>Sphingobacteriales</taxon>
        <taxon>Sphingobacteriaceae</taxon>
        <taxon>Sphingobacterium</taxon>
    </lineage>
</organism>
<dbReference type="EMBL" id="JACAGK010000048">
    <property type="protein sequence ID" value="MDM1049494.1"/>
    <property type="molecule type" value="Genomic_DNA"/>
</dbReference>
<evidence type="ECO:0000313" key="1">
    <source>
        <dbReference type="EMBL" id="MDM1049494.1"/>
    </source>
</evidence>
<accession>A0ABT7NQH5</accession>
<reference evidence="1" key="1">
    <citation type="submission" date="2020-06" db="EMBL/GenBank/DDBJ databases">
        <authorList>
            <person name="Dong N."/>
        </authorList>
    </citation>
    <scope>NUCLEOTIDE SEQUENCE</scope>
    <source>
        <strain evidence="1">R1692</strain>
    </source>
</reference>
<comment type="caution">
    <text evidence="1">The sequence shown here is derived from an EMBL/GenBank/DDBJ whole genome shotgun (WGS) entry which is preliminary data.</text>
</comment>